<dbReference type="Proteomes" id="UP001500571">
    <property type="component" value="Unassembled WGS sequence"/>
</dbReference>
<name>A0ABP5CE74_9ACTN</name>
<evidence type="ECO:0000313" key="5">
    <source>
        <dbReference type="EMBL" id="GAA1959901.1"/>
    </source>
</evidence>
<dbReference type="InterPro" id="IPR043504">
    <property type="entry name" value="Peptidase_S1_PA_chymotrypsin"/>
</dbReference>
<protein>
    <recommendedName>
        <fullName evidence="4">PDZ domain-containing protein</fullName>
    </recommendedName>
</protein>
<dbReference type="RefSeq" id="WP_344044614.1">
    <property type="nucleotide sequence ID" value="NZ_BAAAPB010000002.1"/>
</dbReference>
<gene>
    <name evidence="5" type="ORF">GCM10009798_19370</name>
</gene>
<keyword evidence="2" id="KW-0645">Protease</keyword>
<dbReference type="Gene3D" id="2.40.10.10">
    <property type="entry name" value="Trypsin-like serine proteases"/>
    <property type="match status" value="2"/>
</dbReference>
<evidence type="ECO:0000259" key="4">
    <source>
        <dbReference type="PROSITE" id="PS50106"/>
    </source>
</evidence>
<evidence type="ECO:0000313" key="6">
    <source>
        <dbReference type="Proteomes" id="UP001500571"/>
    </source>
</evidence>
<evidence type="ECO:0000256" key="2">
    <source>
        <dbReference type="ARBA" id="ARBA00022670"/>
    </source>
</evidence>
<dbReference type="EMBL" id="BAAAPB010000002">
    <property type="protein sequence ID" value="GAA1959901.1"/>
    <property type="molecule type" value="Genomic_DNA"/>
</dbReference>
<dbReference type="SUPFAM" id="SSF50494">
    <property type="entry name" value="Trypsin-like serine proteases"/>
    <property type="match status" value="1"/>
</dbReference>
<dbReference type="InterPro" id="IPR001478">
    <property type="entry name" value="PDZ"/>
</dbReference>
<dbReference type="Pfam" id="PF13365">
    <property type="entry name" value="Trypsin_2"/>
    <property type="match status" value="1"/>
</dbReference>
<dbReference type="InterPro" id="IPR036034">
    <property type="entry name" value="PDZ_sf"/>
</dbReference>
<dbReference type="PANTHER" id="PTHR43343">
    <property type="entry name" value="PEPTIDASE S12"/>
    <property type="match status" value="1"/>
</dbReference>
<dbReference type="PROSITE" id="PS50106">
    <property type="entry name" value="PDZ"/>
    <property type="match status" value="1"/>
</dbReference>
<dbReference type="InterPro" id="IPR009003">
    <property type="entry name" value="Peptidase_S1_PA"/>
</dbReference>
<dbReference type="SUPFAM" id="SSF50156">
    <property type="entry name" value="PDZ domain-like"/>
    <property type="match status" value="1"/>
</dbReference>
<keyword evidence="6" id="KW-1185">Reference proteome</keyword>
<evidence type="ECO:0000256" key="1">
    <source>
        <dbReference type="ARBA" id="ARBA00010541"/>
    </source>
</evidence>
<organism evidence="5 6">
    <name type="scientific">Nocardioides panacihumi</name>
    <dbReference type="NCBI Taxonomy" id="400774"/>
    <lineage>
        <taxon>Bacteria</taxon>
        <taxon>Bacillati</taxon>
        <taxon>Actinomycetota</taxon>
        <taxon>Actinomycetes</taxon>
        <taxon>Propionibacteriales</taxon>
        <taxon>Nocardioidaceae</taxon>
        <taxon>Nocardioides</taxon>
    </lineage>
</organism>
<sequence>MTQWLRARWPWLAALVVAALLGGGVGAATVLAVHDDPVSCSAVSVASDVLPSVVTVEVTKPDGSGGNGTGAVYRSGGYILTNEHVISDAVDAQAAVVVRYSDGKTSPATVVGEDFATDLAVVRAEDHAEGRPLLPSGDAASLRVGQPVVALGAPLGLSNTVTAGIVSALGRYVPVPSESGRVAHLLDAIQTDASINPGNSGGPLVDCDGKQVGVNAAISTVPNAEGTAGGGSVGLGFAIPMTVAAPIADRLMSDGRADHPVLGLSAHPVSGESGKPAGLVVAGVQPGGPADRAGLAAGDLLVEIAGEPAVSAEQLVLVSLLGKPGDTVSLTVERQGRRHTVDVTLAAPAAQSPSAQPTPSG</sequence>
<dbReference type="PANTHER" id="PTHR43343:SF3">
    <property type="entry name" value="PROTEASE DO-LIKE 8, CHLOROPLASTIC"/>
    <property type="match status" value="1"/>
</dbReference>
<keyword evidence="3" id="KW-0378">Hydrolase</keyword>
<proteinExistence type="inferred from homology"/>
<dbReference type="InterPro" id="IPR051201">
    <property type="entry name" value="Chloro_Bact_Ser_Proteases"/>
</dbReference>
<evidence type="ECO:0000256" key="3">
    <source>
        <dbReference type="ARBA" id="ARBA00022801"/>
    </source>
</evidence>
<dbReference type="Pfam" id="PF13180">
    <property type="entry name" value="PDZ_2"/>
    <property type="match status" value="1"/>
</dbReference>
<comment type="similarity">
    <text evidence="1">Belongs to the peptidase S1C family.</text>
</comment>
<dbReference type="Gene3D" id="2.30.42.10">
    <property type="match status" value="1"/>
</dbReference>
<dbReference type="PRINTS" id="PR00834">
    <property type="entry name" value="PROTEASES2C"/>
</dbReference>
<dbReference type="SMART" id="SM00228">
    <property type="entry name" value="PDZ"/>
    <property type="match status" value="1"/>
</dbReference>
<comment type="caution">
    <text evidence="5">The sequence shown here is derived from an EMBL/GenBank/DDBJ whole genome shotgun (WGS) entry which is preliminary data.</text>
</comment>
<accession>A0ABP5CE74</accession>
<feature type="domain" description="PDZ" evidence="4">
    <location>
        <begin position="251"/>
        <end position="336"/>
    </location>
</feature>
<reference evidence="6" key="1">
    <citation type="journal article" date="2019" name="Int. J. Syst. Evol. Microbiol.">
        <title>The Global Catalogue of Microorganisms (GCM) 10K type strain sequencing project: providing services to taxonomists for standard genome sequencing and annotation.</title>
        <authorList>
            <consortium name="The Broad Institute Genomics Platform"/>
            <consortium name="The Broad Institute Genome Sequencing Center for Infectious Disease"/>
            <person name="Wu L."/>
            <person name="Ma J."/>
        </authorList>
    </citation>
    <scope>NUCLEOTIDE SEQUENCE [LARGE SCALE GENOMIC DNA]</scope>
    <source>
        <strain evidence="6">JCM 15309</strain>
    </source>
</reference>
<dbReference type="InterPro" id="IPR001940">
    <property type="entry name" value="Peptidase_S1C"/>
</dbReference>